<dbReference type="AlphaFoldDB" id="A0A806K0M9"/>
<proteinExistence type="predicted"/>
<dbReference type="EMBL" id="JQ844225">
    <property type="protein sequence ID" value="AGS53218.1"/>
    <property type="molecule type" value="Genomic_DNA"/>
</dbReference>
<accession>A0A806K0M9</accession>
<name>A0A806K0M9_9BACT</name>
<evidence type="ECO:0000313" key="1">
    <source>
        <dbReference type="EMBL" id="AGS53218.1"/>
    </source>
</evidence>
<evidence type="ECO:0008006" key="2">
    <source>
        <dbReference type="Google" id="ProtNLM"/>
    </source>
</evidence>
<organism evidence="1">
    <name type="scientific">uncultured bacterium contig00093</name>
    <dbReference type="NCBI Taxonomy" id="1181564"/>
    <lineage>
        <taxon>Bacteria</taxon>
        <taxon>environmental samples</taxon>
    </lineage>
</organism>
<dbReference type="NCBIfam" id="TIGR03798">
    <property type="entry name" value="leader_Nif11"/>
    <property type="match status" value="1"/>
</dbReference>
<reference evidence="1" key="1">
    <citation type="submission" date="2012-03" db="EMBL/GenBank/DDBJ databases">
        <title>Functional metagenomics reveals considerable lignocellulase gene clusters in the gut microbiome of a wood-feeding higher termite.</title>
        <authorList>
            <person name="Liu N."/>
        </authorList>
    </citation>
    <scope>NUCLEOTIDE SEQUENCE</scope>
</reference>
<sequence length="134" mass="14683">METITEFYAALMEDEDMRERALNLNNKYQNGQHIDEATAAADIAGFAKSEGYEFSAEDLISYKHATSRELTDGELDAVAGGAYSERSMCFIFGNTQDPETGYRCICLLNGAGTEDNNGGFLYCMGIGGMARMLQ</sequence>
<dbReference type="InterPro" id="IPR022516">
    <property type="entry name" value="CHP03798_Ocin"/>
</dbReference>
<protein>
    <recommendedName>
        <fullName evidence="2">Nif11 domain-containing protein</fullName>
    </recommendedName>
</protein>